<dbReference type="Proteomes" id="UP000600600">
    <property type="component" value="Unassembled WGS sequence"/>
</dbReference>
<reference evidence="1 2" key="1">
    <citation type="submission" date="2020-08" db="EMBL/GenBank/DDBJ databases">
        <title>Genome public.</title>
        <authorList>
            <person name="Liu C."/>
            <person name="Sun Q."/>
        </authorList>
    </citation>
    <scope>NUCLEOTIDE SEQUENCE [LARGE SCALE GENOMIC DNA]</scope>
    <source>
        <strain evidence="1 2">M27</strain>
    </source>
</reference>
<dbReference type="SUPFAM" id="SSF51161">
    <property type="entry name" value="Trimeric LpxA-like enzymes"/>
    <property type="match status" value="1"/>
</dbReference>
<keyword evidence="2" id="KW-1185">Reference proteome</keyword>
<protein>
    <submittedName>
        <fullName evidence="1">Serine acetyltransferase</fullName>
    </submittedName>
</protein>
<evidence type="ECO:0000313" key="1">
    <source>
        <dbReference type="EMBL" id="MBC5606353.1"/>
    </source>
</evidence>
<evidence type="ECO:0000313" key="2">
    <source>
        <dbReference type="Proteomes" id="UP000600600"/>
    </source>
</evidence>
<dbReference type="InterPro" id="IPR001451">
    <property type="entry name" value="Hexapep"/>
</dbReference>
<accession>A0ABR7CF51</accession>
<comment type="caution">
    <text evidence="1">The sequence shown here is derived from an EMBL/GenBank/DDBJ whole genome shotgun (WGS) entry which is preliminary data.</text>
</comment>
<dbReference type="InterPro" id="IPR011004">
    <property type="entry name" value="Trimer_LpxA-like_sf"/>
</dbReference>
<dbReference type="RefSeq" id="WP_186968115.1">
    <property type="nucleotide sequence ID" value="NZ_JACOOE010000009.1"/>
</dbReference>
<name>A0ABR7CF51_9BACE</name>
<dbReference type="Pfam" id="PF00132">
    <property type="entry name" value="Hexapep"/>
    <property type="match status" value="1"/>
</dbReference>
<dbReference type="EMBL" id="JACOOE010000009">
    <property type="protein sequence ID" value="MBC5606353.1"/>
    <property type="molecule type" value="Genomic_DNA"/>
</dbReference>
<dbReference type="Gene3D" id="2.160.10.10">
    <property type="entry name" value="Hexapeptide repeat proteins"/>
    <property type="match status" value="1"/>
</dbReference>
<dbReference type="PANTHER" id="PTHR42811">
    <property type="entry name" value="SERINE ACETYLTRANSFERASE"/>
    <property type="match status" value="1"/>
</dbReference>
<proteinExistence type="predicted"/>
<gene>
    <name evidence="1" type="ORF">H8S67_17005</name>
</gene>
<sequence length="155" mass="16819">MWNLRDKLRINNSGVFGKMRRQLYIYYTQNKGGWIGVGTTLKSVPLFPHDILGVFISNSAIIGKNVIIYQHVTIGSNTLPDSKGMGAPVIEDGVLIGAGAKIIGNVHIGENARIGAGCIVTCDVPSNSVVVMVRPAIITKDYRLSNVFVDNEYCP</sequence>
<organism evidence="1 2">
    <name type="scientific">Bacteroides difficilis</name>
    <dbReference type="NCBI Taxonomy" id="2763021"/>
    <lineage>
        <taxon>Bacteria</taxon>
        <taxon>Pseudomonadati</taxon>
        <taxon>Bacteroidota</taxon>
        <taxon>Bacteroidia</taxon>
        <taxon>Bacteroidales</taxon>
        <taxon>Bacteroidaceae</taxon>
        <taxon>Bacteroides</taxon>
    </lineage>
</organism>